<keyword evidence="4" id="KW-0433">Leucine-rich repeat</keyword>
<accession>A0A0M3QWP2</accession>
<dbReference type="FunFam" id="3.80.10.10:FF:000645">
    <property type="entry name" value="Leucine-rich repeat-containing protein 59"/>
    <property type="match status" value="1"/>
</dbReference>
<feature type="compositionally biased region" description="Low complexity" evidence="15">
    <location>
        <begin position="175"/>
        <end position="188"/>
    </location>
</feature>
<evidence type="ECO:0000256" key="10">
    <source>
        <dbReference type="ARBA" id="ARBA00023136"/>
    </source>
</evidence>
<keyword evidence="9" id="KW-0175">Coiled coil</keyword>
<evidence type="ECO:0000256" key="16">
    <source>
        <dbReference type="SAM" id="Phobius"/>
    </source>
</evidence>
<dbReference type="PANTHER" id="PTHR48051:SF42">
    <property type="entry name" value="LEUCINE-RICH REPEAT-CONTAINING PROTEIN 18-LIKE"/>
    <property type="match status" value="1"/>
</dbReference>
<evidence type="ECO:0000256" key="9">
    <source>
        <dbReference type="ARBA" id="ARBA00023054"/>
    </source>
</evidence>
<dbReference type="InterPro" id="IPR001611">
    <property type="entry name" value="Leu-rich_rpt"/>
</dbReference>
<evidence type="ECO:0000256" key="2">
    <source>
        <dbReference type="ARBA" id="ARBA00004464"/>
    </source>
</evidence>
<name>A0A0M3QWP2_DROBS</name>
<dbReference type="OMA" id="LIYMIMF"/>
<dbReference type="Proteomes" id="UP000494163">
    <property type="component" value="Chromosome 3L"/>
</dbReference>
<dbReference type="InterPro" id="IPR050216">
    <property type="entry name" value="LRR_domain-containing"/>
</dbReference>
<keyword evidence="18" id="KW-1185">Reference proteome</keyword>
<evidence type="ECO:0000256" key="13">
    <source>
        <dbReference type="ARBA" id="ARBA00063491"/>
    </source>
</evidence>
<dbReference type="InterPro" id="IPR003591">
    <property type="entry name" value="Leu-rich_rpt_typical-subtyp"/>
</dbReference>
<dbReference type="SMART" id="SM00369">
    <property type="entry name" value="LRR_TYP"/>
    <property type="match status" value="4"/>
</dbReference>
<dbReference type="SUPFAM" id="SSF52058">
    <property type="entry name" value="L domain-like"/>
    <property type="match status" value="1"/>
</dbReference>
<evidence type="ECO:0000256" key="1">
    <source>
        <dbReference type="ARBA" id="ARBA00004123"/>
    </source>
</evidence>
<dbReference type="InterPro" id="IPR032675">
    <property type="entry name" value="LRR_dom_sf"/>
</dbReference>
<keyword evidence="10 16" id="KW-0472">Membrane</keyword>
<evidence type="ECO:0000256" key="11">
    <source>
        <dbReference type="ARBA" id="ARBA00023242"/>
    </source>
</evidence>
<reference evidence="17 18" key="1">
    <citation type="submission" date="2015-08" db="EMBL/GenBank/DDBJ databases">
        <title>Ancestral chromatin configuration constrains chromatin evolution on differentiating sex chromosomes in Drosophila.</title>
        <authorList>
            <person name="Zhou Q."/>
            <person name="Bachtrog D."/>
        </authorList>
    </citation>
    <scope>NUCLEOTIDE SEQUENCE [LARGE SCALE GENOMIC DNA]</scope>
    <source>
        <tissue evidence="17">Whole larvae</tissue>
    </source>
</reference>
<evidence type="ECO:0000256" key="4">
    <source>
        <dbReference type="ARBA" id="ARBA00022614"/>
    </source>
</evidence>
<feature type="compositionally biased region" description="Polar residues" evidence="15">
    <location>
        <begin position="216"/>
        <end position="227"/>
    </location>
</feature>
<evidence type="ECO:0000256" key="7">
    <source>
        <dbReference type="ARBA" id="ARBA00022824"/>
    </source>
</evidence>
<evidence type="ECO:0000313" key="17">
    <source>
        <dbReference type="EMBL" id="ALC44493.1"/>
    </source>
</evidence>
<evidence type="ECO:0000256" key="15">
    <source>
        <dbReference type="SAM" id="MobiDB-lite"/>
    </source>
</evidence>
<keyword evidence="11" id="KW-0539">Nucleus</keyword>
<dbReference type="Gene3D" id="3.80.10.10">
    <property type="entry name" value="Ribonuclease Inhibitor"/>
    <property type="match status" value="1"/>
</dbReference>
<feature type="region of interest" description="Disordered" evidence="15">
    <location>
        <begin position="160"/>
        <end position="232"/>
    </location>
</feature>
<dbReference type="STRING" id="30019.A0A0M3QWP2"/>
<evidence type="ECO:0000256" key="8">
    <source>
        <dbReference type="ARBA" id="ARBA00022989"/>
    </source>
</evidence>
<evidence type="ECO:0000313" key="18">
    <source>
        <dbReference type="Proteomes" id="UP000494163"/>
    </source>
</evidence>
<dbReference type="EMBL" id="CP012525">
    <property type="protein sequence ID" value="ALC44493.1"/>
    <property type="molecule type" value="Genomic_DNA"/>
</dbReference>
<gene>
    <name evidence="17" type="ORF">Dbus_chr3Lg1659</name>
</gene>
<evidence type="ECO:0000256" key="6">
    <source>
        <dbReference type="ARBA" id="ARBA00022737"/>
    </source>
</evidence>
<comment type="function">
    <text evidence="12">Required for nuclear import of FGF1.</text>
</comment>
<evidence type="ECO:0000256" key="12">
    <source>
        <dbReference type="ARBA" id="ARBA00053330"/>
    </source>
</evidence>
<dbReference type="AlphaFoldDB" id="A0A0M3QWP2"/>
<dbReference type="OrthoDB" id="1394818at2759"/>
<proteinExistence type="predicted"/>
<evidence type="ECO:0000256" key="14">
    <source>
        <dbReference type="ARBA" id="ARBA00071424"/>
    </source>
</evidence>
<comment type="subcellular location">
    <subcellularLocation>
        <location evidence="3">Endoplasmic reticulum membrane</location>
    </subcellularLocation>
    <subcellularLocation>
        <location evidence="2">Microsome membrane</location>
        <topology evidence="2">Single-pass type II membrane protein</topology>
    </subcellularLocation>
    <subcellularLocation>
        <location evidence="1">Nucleus</location>
    </subcellularLocation>
</comment>
<comment type="subunit">
    <text evidence="13">Interacts with SGO1.</text>
</comment>
<keyword evidence="7" id="KW-0256">Endoplasmic reticulum</keyword>
<keyword evidence="6" id="KW-0677">Repeat</keyword>
<evidence type="ECO:0000256" key="5">
    <source>
        <dbReference type="ARBA" id="ARBA00022692"/>
    </source>
</evidence>
<feature type="compositionally biased region" description="Basic residues" evidence="15">
    <location>
        <begin position="189"/>
        <end position="203"/>
    </location>
</feature>
<sequence length="316" mass="35964">MPKSLDKVKVNVKERIDDETCDLSLSELTEVPVREIVSFKRVCILDLSSNRLVTLGRNFTTLTRLIKLDLSKNQIRALPDDFGQLEQLRHLDLYNNCLEHVPLSFGRLRRLRYLDLKGNPLTPAWVKVVGSCSTLKDCQQAAKNTVSVCVNYKNEVQAAQERQMAPPAVGDADGSSSSNNSTKANNNKQSKKTKPNNKLKAKKSGAAAENELTIKPVNTNTKPNNQKHNSKKKSANGKWFKFLSGVAFSSLLTFMLLFIVNVLIIYMIMFKNPDIADKLVEYIPHHYRDWILTKTEFFRLRVTDWISEFRTPPEEH</sequence>
<organism evidence="17 18">
    <name type="scientific">Drosophila busckii</name>
    <name type="common">Fruit fly</name>
    <dbReference type="NCBI Taxonomy" id="30019"/>
    <lineage>
        <taxon>Eukaryota</taxon>
        <taxon>Metazoa</taxon>
        <taxon>Ecdysozoa</taxon>
        <taxon>Arthropoda</taxon>
        <taxon>Hexapoda</taxon>
        <taxon>Insecta</taxon>
        <taxon>Pterygota</taxon>
        <taxon>Neoptera</taxon>
        <taxon>Endopterygota</taxon>
        <taxon>Diptera</taxon>
        <taxon>Brachycera</taxon>
        <taxon>Muscomorpha</taxon>
        <taxon>Ephydroidea</taxon>
        <taxon>Drosophilidae</taxon>
        <taxon>Drosophila</taxon>
    </lineage>
</organism>
<feature type="transmembrane region" description="Helical" evidence="16">
    <location>
        <begin position="242"/>
        <end position="269"/>
    </location>
</feature>
<protein>
    <recommendedName>
        <fullName evidence="14">Leucine-rich repeat-containing protein 59</fullName>
    </recommendedName>
</protein>
<dbReference type="Pfam" id="PF13855">
    <property type="entry name" value="LRR_8"/>
    <property type="match status" value="1"/>
</dbReference>
<keyword evidence="5 16" id="KW-0812">Transmembrane</keyword>
<dbReference type="PANTHER" id="PTHR48051">
    <property type="match status" value="1"/>
</dbReference>
<dbReference type="GO" id="GO:0005789">
    <property type="term" value="C:endoplasmic reticulum membrane"/>
    <property type="evidence" value="ECO:0007669"/>
    <property type="project" value="UniProtKB-SubCell"/>
</dbReference>
<dbReference type="PROSITE" id="PS51450">
    <property type="entry name" value="LRR"/>
    <property type="match status" value="1"/>
</dbReference>
<evidence type="ECO:0000256" key="3">
    <source>
        <dbReference type="ARBA" id="ARBA00004586"/>
    </source>
</evidence>
<keyword evidence="8 16" id="KW-1133">Transmembrane helix</keyword>
<dbReference type="GO" id="GO:0005634">
    <property type="term" value="C:nucleus"/>
    <property type="evidence" value="ECO:0007669"/>
    <property type="project" value="UniProtKB-SubCell"/>
</dbReference>